<dbReference type="Gene3D" id="3.30.559.30">
    <property type="entry name" value="Nonribosomal peptide synthetase, condensation domain"/>
    <property type="match status" value="1"/>
</dbReference>
<dbReference type="PANTHER" id="PTHR28037:SF1">
    <property type="entry name" value="ALCOHOL O-ACETYLTRANSFERASE 1-RELATED"/>
    <property type="match status" value="1"/>
</dbReference>
<protein>
    <submittedName>
        <fullName evidence="2">Condensation domain-containing protein</fullName>
    </submittedName>
</protein>
<dbReference type="Gene3D" id="3.30.559.10">
    <property type="entry name" value="Chloramphenicol acetyltransferase-like domain"/>
    <property type="match status" value="1"/>
</dbReference>
<comment type="caution">
    <text evidence="2">The sequence shown here is derived from an EMBL/GenBank/DDBJ whole genome shotgun (WGS) entry which is preliminary data.</text>
</comment>
<dbReference type="Proteomes" id="UP001409291">
    <property type="component" value="Unassembled WGS sequence"/>
</dbReference>
<dbReference type="SUPFAM" id="SSF52777">
    <property type="entry name" value="CoA-dependent acyltransferases"/>
    <property type="match status" value="2"/>
</dbReference>
<keyword evidence="3" id="KW-1185">Reference proteome</keyword>
<dbReference type="PANTHER" id="PTHR28037">
    <property type="entry name" value="ALCOHOL O-ACETYLTRANSFERASE 1-RELATED"/>
    <property type="match status" value="1"/>
</dbReference>
<dbReference type="RefSeq" id="WP_346581527.1">
    <property type="nucleotide sequence ID" value="NZ_JBDJNQ010000006.1"/>
</dbReference>
<dbReference type="InterPro" id="IPR023213">
    <property type="entry name" value="CAT-like_dom_sf"/>
</dbReference>
<dbReference type="InterPro" id="IPR052058">
    <property type="entry name" value="Alcohol_O-acetyltransferase"/>
</dbReference>
<name>A0ABV0BV12_9SPHI</name>
<evidence type="ECO:0000313" key="2">
    <source>
        <dbReference type="EMBL" id="MEN5378357.1"/>
    </source>
</evidence>
<accession>A0ABV0BV12</accession>
<organism evidence="2 3">
    <name type="scientific">Sphingobacterium kitahiroshimense</name>
    <dbReference type="NCBI Taxonomy" id="470446"/>
    <lineage>
        <taxon>Bacteria</taxon>
        <taxon>Pseudomonadati</taxon>
        <taxon>Bacteroidota</taxon>
        <taxon>Sphingobacteriia</taxon>
        <taxon>Sphingobacteriales</taxon>
        <taxon>Sphingobacteriaceae</taxon>
        <taxon>Sphingobacterium</taxon>
    </lineage>
</organism>
<evidence type="ECO:0000313" key="3">
    <source>
        <dbReference type="Proteomes" id="UP001409291"/>
    </source>
</evidence>
<sequence length="415" mass="47752">MIKRKLLMVERIMYVDSTTPLNAVFTAKIKGELSEAQIHTALVKIQEKHALLRATIDNSNEKQPLFVEQKNIDSIPLRIIERKTDQDWLTESEKEWYRLFVEKNKPLAQLVWLKSDCVSEILWVMPHCICDGTTIANLMREFLCLLDDPSLSLETYKPYQSIHEFLPVEYSSKNKKFKAEFYLGLARLFFLIKRCSKKKASDANYALHWKLDLQTTNQIIKKCKTNGISVHTFICAVFMQAFQQIQGKSAKGKVISPVDIRHFIPEIKEDHVFAFAPTVELTLKSGSLLENAKRIKQDLLHKINKMNVRELLWVGEQMHPIVQKMIAILRSAPGGHDITLSNMGKLNIPDNFKNFELETLYSPTVAFPWLNPNTLVVSTFKNQMDFILMSNADFLTKDQAIAIKDQATQLLNEPL</sequence>
<proteinExistence type="predicted"/>
<evidence type="ECO:0000259" key="1">
    <source>
        <dbReference type="Pfam" id="PF00668"/>
    </source>
</evidence>
<dbReference type="Pfam" id="PF00668">
    <property type="entry name" value="Condensation"/>
    <property type="match status" value="1"/>
</dbReference>
<gene>
    <name evidence="2" type="ORF">ABE541_13915</name>
</gene>
<feature type="domain" description="Condensation" evidence="1">
    <location>
        <begin position="22"/>
        <end position="249"/>
    </location>
</feature>
<reference evidence="2 3" key="1">
    <citation type="submission" date="2024-04" db="EMBL/GenBank/DDBJ databases">
        <title>WGS of bacteria from Torrens River.</title>
        <authorList>
            <person name="Wyrsch E.R."/>
            <person name="Drigo B."/>
        </authorList>
    </citation>
    <scope>NUCLEOTIDE SEQUENCE [LARGE SCALE GENOMIC DNA]</scope>
    <source>
        <strain evidence="2 3">TWI391</strain>
    </source>
</reference>
<dbReference type="EMBL" id="JBDJNQ010000006">
    <property type="protein sequence ID" value="MEN5378357.1"/>
    <property type="molecule type" value="Genomic_DNA"/>
</dbReference>
<dbReference type="InterPro" id="IPR001242">
    <property type="entry name" value="Condensation_dom"/>
</dbReference>